<comment type="caution">
    <text evidence="1">The sequence shown here is derived from an EMBL/GenBank/DDBJ whole genome shotgun (WGS) entry which is preliminary data.</text>
</comment>
<proteinExistence type="predicted"/>
<accession>A0A1B8B2W4</accession>
<dbReference type="AlphaFoldDB" id="A0A1B8B2W4"/>
<dbReference type="EMBL" id="LYXU01000001">
    <property type="protein sequence ID" value="OBS27058.1"/>
    <property type="molecule type" value="Genomic_DNA"/>
</dbReference>
<protein>
    <submittedName>
        <fullName evidence="1">Uncharacterized protein</fullName>
    </submittedName>
</protein>
<gene>
    <name evidence="1" type="ORF">FPOA_00999</name>
</gene>
<name>A0A1B8B2W4_FUSPO</name>
<evidence type="ECO:0000313" key="2">
    <source>
        <dbReference type="Proteomes" id="UP000091967"/>
    </source>
</evidence>
<sequence length="76" mass="8657">MTITGWQKPAVFNAVSSAVFYQQQTSFVSWLPFKLCPLRHIYTITFDAQILHSHLQQLAPCPRVTEASKPPSWNPV</sequence>
<dbReference type="Proteomes" id="UP000091967">
    <property type="component" value="Unassembled WGS sequence"/>
</dbReference>
<evidence type="ECO:0000313" key="1">
    <source>
        <dbReference type="EMBL" id="OBS27058.1"/>
    </source>
</evidence>
<reference evidence="1 2" key="1">
    <citation type="submission" date="2016-06" db="EMBL/GenBank/DDBJ databases">
        <title>Living apart together: crosstalk between the core and supernumerary genomes in a fungal plant pathogen.</title>
        <authorList>
            <person name="Vanheule A."/>
            <person name="Audenaert K."/>
            <person name="Warris S."/>
            <person name="Van De Geest H."/>
            <person name="Schijlen E."/>
            <person name="Hofte M."/>
            <person name="De Saeger S."/>
            <person name="Haesaert G."/>
            <person name="Waalwijk C."/>
            <person name="Van Der Lee T."/>
        </authorList>
    </citation>
    <scope>NUCLEOTIDE SEQUENCE [LARGE SCALE GENOMIC DNA]</scope>
    <source>
        <strain evidence="1 2">2516</strain>
    </source>
</reference>
<keyword evidence="2" id="KW-1185">Reference proteome</keyword>
<organism evidence="1 2">
    <name type="scientific">Fusarium poae</name>
    <dbReference type="NCBI Taxonomy" id="36050"/>
    <lineage>
        <taxon>Eukaryota</taxon>
        <taxon>Fungi</taxon>
        <taxon>Dikarya</taxon>
        <taxon>Ascomycota</taxon>
        <taxon>Pezizomycotina</taxon>
        <taxon>Sordariomycetes</taxon>
        <taxon>Hypocreomycetidae</taxon>
        <taxon>Hypocreales</taxon>
        <taxon>Nectriaceae</taxon>
        <taxon>Fusarium</taxon>
    </lineage>
</organism>